<dbReference type="AlphaFoldDB" id="A0A921MJH6"/>
<dbReference type="InterPro" id="IPR016181">
    <property type="entry name" value="Acyl_CoA_acyltransferase"/>
</dbReference>
<dbReference type="Proteomes" id="UP000760668">
    <property type="component" value="Unassembled WGS sequence"/>
</dbReference>
<protein>
    <submittedName>
        <fullName evidence="2">GNAT family N-acetyltransferase</fullName>
    </submittedName>
</protein>
<comment type="caution">
    <text evidence="2">The sequence shown here is derived from an EMBL/GenBank/DDBJ whole genome shotgun (WGS) entry which is preliminary data.</text>
</comment>
<organism evidence="2 3">
    <name type="scientific">Pseudoflavonifractor capillosus</name>
    <dbReference type="NCBI Taxonomy" id="106588"/>
    <lineage>
        <taxon>Bacteria</taxon>
        <taxon>Bacillati</taxon>
        <taxon>Bacillota</taxon>
        <taxon>Clostridia</taxon>
        <taxon>Eubacteriales</taxon>
        <taxon>Oscillospiraceae</taxon>
        <taxon>Pseudoflavonifractor</taxon>
    </lineage>
</organism>
<sequence>MHTARLQIRRFQADDLDDLFNLLSDEEVMKYLEAPYTREAAEAFLRRCGMADPPQIYAVEDFHQAFIGYVIYHPYDAGSYEIGWVLHKRHWGMGYASELTQCLIEDARDKTDNLIIECLPAQTATGNIALKHRFSFVEHRDGLDVYRLSLK</sequence>
<dbReference type="PROSITE" id="PS51186">
    <property type="entry name" value="GNAT"/>
    <property type="match status" value="1"/>
</dbReference>
<reference evidence="2" key="1">
    <citation type="journal article" date="2021" name="PeerJ">
        <title>Extensive microbial diversity within the chicken gut microbiome revealed by metagenomics and culture.</title>
        <authorList>
            <person name="Gilroy R."/>
            <person name="Ravi A."/>
            <person name="Getino M."/>
            <person name="Pursley I."/>
            <person name="Horton D.L."/>
            <person name="Alikhan N.F."/>
            <person name="Baker D."/>
            <person name="Gharbi K."/>
            <person name="Hall N."/>
            <person name="Watson M."/>
            <person name="Adriaenssens E.M."/>
            <person name="Foster-Nyarko E."/>
            <person name="Jarju S."/>
            <person name="Secka A."/>
            <person name="Antonio M."/>
            <person name="Oren A."/>
            <person name="Chaudhuri R.R."/>
            <person name="La Ragione R."/>
            <person name="Hildebrand F."/>
            <person name="Pallen M.J."/>
        </authorList>
    </citation>
    <scope>NUCLEOTIDE SEQUENCE</scope>
    <source>
        <strain evidence="2">CHK179-5677</strain>
    </source>
</reference>
<dbReference type="PANTHER" id="PTHR43792">
    <property type="entry name" value="GNAT FAMILY, PUTATIVE (AFU_ORTHOLOGUE AFUA_3G00765)-RELATED-RELATED"/>
    <property type="match status" value="1"/>
</dbReference>
<evidence type="ECO:0000313" key="3">
    <source>
        <dbReference type="Proteomes" id="UP000760668"/>
    </source>
</evidence>
<dbReference type="EMBL" id="DYUC01000014">
    <property type="protein sequence ID" value="HJG85708.1"/>
    <property type="molecule type" value="Genomic_DNA"/>
</dbReference>
<dbReference type="InterPro" id="IPR000182">
    <property type="entry name" value="GNAT_dom"/>
</dbReference>
<feature type="domain" description="N-acetyltransferase" evidence="1">
    <location>
        <begin position="6"/>
        <end position="151"/>
    </location>
</feature>
<dbReference type="Gene3D" id="3.40.630.30">
    <property type="match status" value="1"/>
</dbReference>
<dbReference type="Pfam" id="PF13302">
    <property type="entry name" value="Acetyltransf_3"/>
    <property type="match status" value="1"/>
</dbReference>
<evidence type="ECO:0000313" key="2">
    <source>
        <dbReference type="EMBL" id="HJG85708.1"/>
    </source>
</evidence>
<evidence type="ECO:0000259" key="1">
    <source>
        <dbReference type="PROSITE" id="PS51186"/>
    </source>
</evidence>
<dbReference type="PANTHER" id="PTHR43792:SF1">
    <property type="entry name" value="N-ACETYLTRANSFERASE DOMAIN-CONTAINING PROTEIN"/>
    <property type="match status" value="1"/>
</dbReference>
<dbReference type="CDD" id="cd04301">
    <property type="entry name" value="NAT_SF"/>
    <property type="match status" value="1"/>
</dbReference>
<accession>A0A921MJH6</accession>
<reference evidence="2" key="2">
    <citation type="submission" date="2021-09" db="EMBL/GenBank/DDBJ databases">
        <authorList>
            <person name="Gilroy R."/>
        </authorList>
    </citation>
    <scope>NUCLEOTIDE SEQUENCE</scope>
    <source>
        <strain evidence="2">CHK179-5677</strain>
    </source>
</reference>
<dbReference type="RefSeq" id="WP_295368332.1">
    <property type="nucleotide sequence ID" value="NZ_DYUC01000014.1"/>
</dbReference>
<proteinExistence type="predicted"/>
<name>A0A921MJH6_9FIRM</name>
<gene>
    <name evidence="2" type="ORF">K8V01_01565</name>
</gene>
<dbReference type="InterPro" id="IPR051531">
    <property type="entry name" value="N-acetyltransferase"/>
</dbReference>
<dbReference type="GO" id="GO:0016747">
    <property type="term" value="F:acyltransferase activity, transferring groups other than amino-acyl groups"/>
    <property type="evidence" value="ECO:0007669"/>
    <property type="project" value="InterPro"/>
</dbReference>
<dbReference type="SUPFAM" id="SSF55729">
    <property type="entry name" value="Acyl-CoA N-acyltransferases (Nat)"/>
    <property type="match status" value="1"/>
</dbReference>